<dbReference type="InterPro" id="IPR049449">
    <property type="entry name" value="TesB_ACOT8-like_N"/>
</dbReference>
<dbReference type="Gene3D" id="2.40.160.210">
    <property type="entry name" value="Acyl-CoA thioesterase, double hotdog domain"/>
    <property type="match status" value="1"/>
</dbReference>
<evidence type="ECO:0000259" key="2">
    <source>
        <dbReference type="Pfam" id="PF20789"/>
    </source>
</evidence>
<feature type="domain" description="Acyl-CoA thioesterase-like N-terminal HotDog" evidence="1">
    <location>
        <begin position="19"/>
        <end position="102"/>
    </location>
</feature>
<reference evidence="3 4" key="1">
    <citation type="submission" date="2017-05" db="EMBL/GenBank/DDBJ databases">
        <title>Genomic insights into alkan degradation activity of Oleiphilus messinensis.</title>
        <authorList>
            <person name="Kozyavkin S.A."/>
            <person name="Slesarev A.I."/>
            <person name="Golyshin P.N."/>
            <person name="Korzhenkov A."/>
            <person name="Golyshina O.N."/>
            <person name="Toshchakov S.V."/>
        </authorList>
    </citation>
    <scope>NUCLEOTIDE SEQUENCE [LARGE SCALE GENOMIC DNA]</scope>
    <source>
        <strain evidence="3 4">ME102</strain>
    </source>
</reference>
<sequence>MLIDEYLAQVRQGELQSIRPGWGQGRTTFGGLVAALLLENLASEVEASNLLRSISVNFCGPLLINEPFQLARQVLSKGKSISQLNSQAIQAGNVVTQLTACYGIERASDIEVEASKVELGKPGEGTLIPFIPGITPEFIEHVEMRVNRGGLPFTKSKSTELAGWVRLRNLTGAVRDPHLLAIVDSWPPVVLQLLAKPCPSASVSWSMEICQPLSLLQSEVLADDWLYYDAVVEQAHHGYAHTVARIYHSDGTLIALSRQLIAVYDRR</sequence>
<accession>A0A1Y0IFL2</accession>
<dbReference type="InterPro" id="IPR029069">
    <property type="entry name" value="HotDog_dom_sf"/>
</dbReference>
<gene>
    <name evidence="3" type="ORF">OLMES_4931</name>
</gene>
<dbReference type="SUPFAM" id="SSF54637">
    <property type="entry name" value="Thioesterase/thiol ester dehydrase-isomerase"/>
    <property type="match status" value="2"/>
</dbReference>
<protein>
    <submittedName>
        <fullName evidence="3">Acyl-CoA thioesterase, TesB family protein</fullName>
    </submittedName>
</protein>
<evidence type="ECO:0000313" key="3">
    <source>
        <dbReference type="EMBL" id="ARU58919.1"/>
    </source>
</evidence>
<name>A0A1Y0IFL2_9GAMM</name>
<dbReference type="InterPro" id="IPR042171">
    <property type="entry name" value="Acyl-CoA_hotdog"/>
</dbReference>
<evidence type="ECO:0000313" key="4">
    <source>
        <dbReference type="Proteomes" id="UP000196027"/>
    </source>
</evidence>
<dbReference type="Pfam" id="PF13622">
    <property type="entry name" value="4HBT_3"/>
    <property type="match status" value="1"/>
</dbReference>
<dbReference type="AlphaFoldDB" id="A0A1Y0IFL2"/>
<dbReference type="Proteomes" id="UP000196027">
    <property type="component" value="Chromosome"/>
</dbReference>
<dbReference type="EMBL" id="CP021425">
    <property type="protein sequence ID" value="ARU58919.1"/>
    <property type="molecule type" value="Genomic_DNA"/>
</dbReference>
<feature type="domain" description="Acyl-CoA thioesterase-like C-terminal" evidence="2">
    <location>
        <begin position="124"/>
        <end position="263"/>
    </location>
</feature>
<dbReference type="InterPro" id="IPR049450">
    <property type="entry name" value="ACOT8-like_C"/>
</dbReference>
<organism evidence="3 4">
    <name type="scientific">Oleiphilus messinensis</name>
    <dbReference type="NCBI Taxonomy" id="141451"/>
    <lineage>
        <taxon>Bacteria</taxon>
        <taxon>Pseudomonadati</taxon>
        <taxon>Pseudomonadota</taxon>
        <taxon>Gammaproteobacteria</taxon>
        <taxon>Oceanospirillales</taxon>
        <taxon>Oleiphilaceae</taxon>
        <taxon>Oleiphilus</taxon>
    </lineage>
</organism>
<dbReference type="Pfam" id="PF20789">
    <property type="entry name" value="4HBT_3C"/>
    <property type="match status" value="1"/>
</dbReference>
<proteinExistence type="predicted"/>
<dbReference type="RefSeq" id="WP_087463645.1">
    <property type="nucleotide sequence ID" value="NZ_CP021425.1"/>
</dbReference>
<keyword evidence="4" id="KW-1185">Reference proteome</keyword>
<evidence type="ECO:0000259" key="1">
    <source>
        <dbReference type="Pfam" id="PF13622"/>
    </source>
</evidence>
<dbReference type="KEGG" id="ome:OLMES_4931"/>
<dbReference type="OrthoDB" id="7059210at2"/>